<protein>
    <submittedName>
        <fullName evidence="1">Uncharacterized protein</fullName>
    </submittedName>
</protein>
<accession>A0ACB8UTL9</accession>
<sequence>MTRLDTSFGRQTEVIFAILVFAILDIVAVSAGIMVIGIILGKPWLETVCGTARSLFIAILVLGGIGCCESIFDGLRLNWIAHKIRKVKELFELKESLRAQAEWVKFMESQALERDKWIQKMSCAKSEMVQAGETERLVETKAATLQTWQTWLSDGKKQIRELARKQYHERSDRLEGPRTRDYEVSARREARLLERDPVKFVSERSRVEDCKMLHGVTVGEKVESYFTSRPASLVPGRALETLLKLTPRPDSEIRSLTFVMNTAQGAVAGVVRAIMSFNGMRGPIAEFMFMGVRLMVDQVLESSSPTGPLLAHHFDPPSLYFLPEHWCRLLRIALHSSAMENHQLTLTIWALAEDGRPPIDRSITLDAHTYRVILGRSSRVESKNLIAAPDNLWFDNPVLSRNHAEFAIAIQNKDVYIMDTNSMHGTWLNGVKLSCERRALLMDGDHITFGADVTRGNDIYAPLKVHVSLSWKKIDDAMINTIEGVRPTRRIQSSNTFVAPDSDYDPDEDGIPTPENVGGLELEQVELPRVISARSDVSLVDEPTTIPAERPLFLEHTYDSANSDICSVLKDNTPDVFRNPKLEVAAGKSDDRGDATETIVEIEEASDFISDELYGPGTESTFSTCEDSEGGITPAFSESNFTTDGSISNISPFSAFLAKAEDVAPTTPESMKCNDQQAPISNHSTLAPPIAETLDSCEKLVYHTPERQDTPKPTSNTTSYLHIASYPARLSESTRAAFRGSTKGPGLPGYLPFLLNEEPSNRYKDGPFSEPTHSPYDQRAGDPIHMEAAKLPLCPNPCSVAVQPDSQAMHSLESGFRPILDPINNPSKRKLGEMESEALQGVDSYLSSEEMPNAQPKDNLPSSLHLETQLEATNESDIPSIPSSRHTRKRARISEIGHRPESGVQNLARYAITAAAGAIVGGVGVIIGLASLPPDFFN</sequence>
<reference evidence="1" key="1">
    <citation type="journal article" date="2022" name="bioRxiv">
        <title>Population genetic analysis of Ophidiomyces ophidiicola, the causative agent of snake fungal disease, indicates recent introductions to the USA.</title>
        <authorList>
            <person name="Ladner J.T."/>
            <person name="Palmer J.M."/>
            <person name="Ettinger C.L."/>
            <person name="Stajich J.E."/>
            <person name="Farrell T.M."/>
            <person name="Glorioso B.M."/>
            <person name="Lawson B."/>
            <person name="Price S.J."/>
            <person name="Stengle A.G."/>
            <person name="Grear D.A."/>
            <person name="Lorch J.M."/>
        </authorList>
    </citation>
    <scope>NUCLEOTIDE SEQUENCE</scope>
    <source>
        <strain evidence="1">NWHC 24266-5</strain>
    </source>
</reference>
<dbReference type="EMBL" id="JALBCA010000068">
    <property type="protein sequence ID" value="KAI2384729.1"/>
    <property type="molecule type" value="Genomic_DNA"/>
</dbReference>
<comment type="caution">
    <text evidence="1">The sequence shown here is derived from an EMBL/GenBank/DDBJ whole genome shotgun (WGS) entry which is preliminary data.</text>
</comment>
<name>A0ACB8UTL9_9EURO</name>
<proteinExistence type="predicted"/>
<evidence type="ECO:0000313" key="1">
    <source>
        <dbReference type="EMBL" id="KAI2384729.1"/>
    </source>
</evidence>
<organism evidence="1">
    <name type="scientific">Ophidiomyces ophidiicola</name>
    <dbReference type="NCBI Taxonomy" id="1387563"/>
    <lineage>
        <taxon>Eukaryota</taxon>
        <taxon>Fungi</taxon>
        <taxon>Dikarya</taxon>
        <taxon>Ascomycota</taxon>
        <taxon>Pezizomycotina</taxon>
        <taxon>Eurotiomycetes</taxon>
        <taxon>Eurotiomycetidae</taxon>
        <taxon>Onygenales</taxon>
        <taxon>Onygenaceae</taxon>
        <taxon>Ophidiomyces</taxon>
    </lineage>
</organism>
<gene>
    <name evidence="1" type="ORF">LOY88_004474</name>
</gene>